<dbReference type="EMBL" id="BNAW01000054">
    <property type="protein sequence ID" value="GHG42798.1"/>
    <property type="molecule type" value="Genomic_DNA"/>
</dbReference>
<evidence type="ECO:0000313" key="2">
    <source>
        <dbReference type="Proteomes" id="UP000649955"/>
    </source>
</evidence>
<keyword evidence="2" id="KW-1185">Reference proteome</keyword>
<comment type="caution">
    <text evidence="1">The sequence shown here is derived from an EMBL/GenBank/DDBJ whole genome shotgun (WGS) entry which is preliminary data.</text>
</comment>
<reference evidence="2" key="1">
    <citation type="journal article" date="2019" name="Int. J. Syst. Evol. Microbiol.">
        <title>The Global Catalogue of Microorganisms (GCM) 10K type strain sequencing project: providing services to taxonomists for standard genome sequencing and annotation.</title>
        <authorList>
            <consortium name="The Broad Institute Genomics Platform"/>
            <consortium name="The Broad Institute Genome Sequencing Center for Infectious Disease"/>
            <person name="Wu L."/>
            <person name="Ma J."/>
        </authorList>
    </citation>
    <scope>NUCLEOTIDE SEQUENCE [LARGE SCALE GENOMIC DNA]</scope>
    <source>
        <strain evidence="2">CGMCC 4.7680</strain>
    </source>
</reference>
<proteinExistence type="predicted"/>
<organism evidence="1 2">
    <name type="scientific">Amycolatopsis bullii</name>
    <dbReference type="NCBI Taxonomy" id="941987"/>
    <lineage>
        <taxon>Bacteria</taxon>
        <taxon>Bacillati</taxon>
        <taxon>Actinomycetota</taxon>
        <taxon>Actinomycetes</taxon>
        <taxon>Pseudonocardiales</taxon>
        <taxon>Pseudonocardiaceae</taxon>
        <taxon>Amycolatopsis</taxon>
    </lineage>
</organism>
<evidence type="ECO:0000313" key="1">
    <source>
        <dbReference type="EMBL" id="GHG42798.1"/>
    </source>
</evidence>
<name>A0ABQ3KTS6_9PSEU</name>
<dbReference type="Proteomes" id="UP000649955">
    <property type="component" value="Unassembled WGS sequence"/>
</dbReference>
<sequence>MSSKSGVDGAQHDRALIGGCGRQTRFQLRYSAQIPHEVRTWIAAYASLAATGAYDLKLRFYEAIPA</sequence>
<gene>
    <name evidence="1" type="ORF">GCM10017567_75930</name>
</gene>
<accession>A0ABQ3KTS6</accession>
<protein>
    <submittedName>
        <fullName evidence="1">Uncharacterized protein</fullName>
    </submittedName>
</protein>